<dbReference type="Proteomes" id="UP000095284">
    <property type="component" value="Unplaced"/>
</dbReference>
<dbReference type="OrthoDB" id="276515at2759"/>
<evidence type="ECO:0000256" key="1">
    <source>
        <dbReference type="SAM" id="Phobius"/>
    </source>
</evidence>
<feature type="transmembrane region" description="Helical" evidence="1">
    <location>
        <begin position="21"/>
        <end position="38"/>
    </location>
</feature>
<evidence type="ECO:0000313" key="3">
    <source>
        <dbReference type="EMBL" id="CAD5231507.1"/>
    </source>
</evidence>
<evidence type="ECO:0000259" key="2">
    <source>
        <dbReference type="Pfam" id="PF03372"/>
    </source>
</evidence>
<dbReference type="EMBL" id="CAJFCV020000005">
    <property type="protein sequence ID" value="CAG9122737.1"/>
    <property type="molecule type" value="Genomic_DNA"/>
</dbReference>
<reference evidence="3" key="2">
    <citation type="submission" date="2020-09" db="EMBL/GenBank/DDBJ databases">
        <authorList>
            <person name="Kikuchi T."/>
        </authorList>
    </citation>
    <scope>NUCLEOTIDE SEQUENCE</scope>
    <source>
        <strain evidence="3">Ka4C1</strain>
    </source>
</reference>
<dbReference type="Pfam" id="PF03372">
    <property type="entry name" value="Exo_endo_phos"/>
    <property type="match status" value="1"/>
</dbReference>
<dbReference type="AlphaFoldDB" id="A0A1I7RSY3"/>
<dbReference type="SMR" id="A0A1I7RSY3"/>
<dbReference type="GO" id="GO:0003824">
    <property type="term" value="F:catalytic activity"/>
    <property type="evidence" value="ECO:0007669"/>
    <property type="project" value="InterPro"/>
</dbReference>
<dbReference type="PANTHER" id="PTHR41349">
    <property type="match status" value="1"/>
</dbReference>
<dbReference type="PANTHER" id="PTHR41349:SF1">
    <property type="entry name" value="PROTEIN CBG08683"/>
    <property type="match status" value="1"/>
</dbReference>
<dbReference type="WBParaSite" id="BXY_0383700.1">
    <property type="protein sequence ID" value="BXY_0383700.1"/>
    <property type="gene ID" value="BXY_0383700"/>
</dbReference>
<protein>
    <submittedName>
        <fullName evidence="3">(pine wood nematode) hypothetical protein</fullName>
    </submittedName>
    <submittedName>
        <fullName evidence="6">Endo/exonuclease/phosphatase domain-containing protein</fullName>
    </submittedName>
</protein>
<sequence length="353" mass="40602">MDSDGPFWRTLFQRRITTRRLIQVVVVIGVIVLLYFALRPNTNGNGPNEKDLFMGPKFRFMSFNLWFNGHMVKDGLQKIAKHIKKVDPDVVALQEIQTVYELDELLDLLGPDWNGAFRGGSRYVDDAIISRHPLNFTESFSLNAGLGIEILPSNTSKVRVVSLHLDWHSMGNYATNNRLVTSIDQILAGESTPPVFNRVDQVKQLLSHPTFKRWNVESTDIPVFIAGDFNSASHLDWAENRKEEHGGWVVEWPTTKMIMDSGFLDSFRVVHPDPIAEPGDTWSLVEKHNWEWNLTIPEPQDRIDFIFFKSPDLRVEDSYLYSGDEKANVRPNQFENDYPSDHYAMVSDFNFRA</sequence>
<keyword evidence="1" id="KW-1133">Transmembrane helix</keyword>
<dbReference type="Proteomes" id="UP000659654">
    <property type="component" value="Unassembled WGS sequence"/>
</dbReference>
<accession>A0A1I7RSY3</accession>
<evidence type="ECO:0000313" key="4">
    <source>
        <dbReference type="Proteomes" id="UP000095284"/>
    </source>
</evidence>
<reference evidence="6" key="1">
    <citation type="submission" date="2016-11" db="UniProtKB">
        <authorList>
            <consortium name="WormBaseParasite"/>
        </authorList>
    </citation>
    <scope>IDENTIFICATION</scope>
</reference>
<dbReference type="EMBL" id="CAJFDI010000005">
    <property type="protein sequence ID" value="CAD5231507.1"/>
    <property type="molecule type" value="Genomic_DNA"/>
</dbReference>
<keyword evidence="5" id="KW-1185">Reference proteome</keyword>
<feature type="domain" description="Endonuclease/exonuclease/phosphatase" evidence="2">
    <location>
        <begin position="61"/>
        <end position="342"/>
    </location>
</feature>
<gene>
    <name evidence="3" type="ORF">BXYJ_LOCUS11603</name>
</gene>
<dbReference type="eggNOG" id="ENOG502RYZR">
    <property type="taxonomic scope" value="Eukaryota"/>
</dbReference>
<dbReference type="InterPro" id="IPR036691">
    <property type="entry name" value="Endo/exonu/phosph_ase_sf"/>
</dbReference>
<dbReference type="SUPFAM" id="SSF56219">
    <property type="entry name" value="DNase I-like"/>
    <property type="match status" value="1"/>
</dbReference>
<evidence type="ECO:0000313" key="5">
    <source>
        <dbReference type="Proteomes" id="UP000659654"/>
    </source>
</evidence>
<dbReference type="InterPro" id="IPR005135">
    <property type="entry name" value="Endo/exonuclease/phosphatase"/>
</dbReference>
<organism evidence="4 6">
    <name type="scientific">Bursaphelenchus xylophilus</name>
    <name type="common">Pinewood nematode worm</name>
    <name type="synonym">Aphelenchoides xylophilus</name>
    <dbReference type="NCBI Taxonomy" id="6326"/>
    <lineage>
        <taxon>Eukaryota</taxon>
        <taxon>Metazoa</taxon>
        <taxon>Ecdysozoa</taxon>
        <taxon>Nematoda</taxon>
        <taxon>Chromadorea</taxon>
        <taxon>Rhabditida</taxon>
        <taxon>Tylenchina</taxon>
        <taxon>Tylenchomorpha</taxon>
        <taxon>Aphelenchoidea</taxon>
        <taxon>Aphelenchoididae</taxon>
        <taxon>Bursaphelenchus</taxon>
    </lineage>
</organism>
<dbReference type="Proteomes" id="UP000582659">
    <property type="component" value="Unassembled WGS sequence"/>
</dbReference>
<proteinExistence type="predicted"/>
<name>A0A1I7RSY3_BURXY</name>
<dbReference type="Gene3D" id="3.60.10.10">
    <property type="entry name" value="Endonuclease/exonuclease/phosphatase"/>
    <property type="match status" value="1"/>
</dbReference>
<keyword evidence="1" id="KW-0812">Transmembrane</keyword>
<keyword evidence="1" id="KW-0472">Membrane</keyword>
<evidence type="ECO:0000313" key="6">
    <source>
        <dbReference type="WBParaSite" id="BXY_0383700.1"/>
    </source>
</evidence>